<feature type="region of interest" description="Disordered" evidence="5">
    <location>
        <begin position="262"/>
        <end position="284"/>
    </location>
</feature>
<comment type="similarity">
    <text evidence="1">Belongs to the universal ribosomal protein uL3 family.</text>
</comment>
<accession>F2E6H6</accession>
<proteinExistence type="evidence at transcript level"/>
<dbReference type="PANTHER" id="PTHR11229:SF8">
    <property type="entry name" value="LARGE RIBOSOMAL SUBUNIT PROTEIN UL3M"/>
    <property type="match status" value="1"/>
</dbReference>
<dbReference type="SUPFAM" id="SSF50447">
    <property type="entry name" value="Translation proteins"/>
    <property type="match status" value="1"/>
</dbReference>
<feature type="compositionally biased region" description="Basic residues" evidence="5">
    <location>
        <begin position="265"/>
        <end position="274"/>
    </location>
</feature>
<reference evidence="6" key="1">
    <citation type="journal article" date="2011" name="Plant Physiol.">
        <title>Comprehensive sequence analysis of 24,783 barley full-length cDNAs derived from 12 clone libraries.</title>
        <authorList>
            <person name="Matsumoto T."/>
            <person name="Tanaka T."/>
            <person name="Sakai H."/>
            <person name="Amano N."/>
            <person name="Kanamori H."/>
            <person name="Kurita K."/>
            <person name="Kikuta A."/>
            <person name="Kamiya K."/>
            <person name="Yamamoto M."/>
            <person name="Ikawa H."/>
            <person name="Fujii N."/>
            <person name="Hori K."/>
            <person name="Itoh T."/>
            <person name="Sato K."/>
        </authorList>
    </citation>
    <scope>NUCLEOTIDE SEQUENCE</scope>
    <source>
        <tissue evidence="6">Shoot and root</tissue>
    </source>
</reference>
<evidence type="ECO:0000256" key="5">
    <source>
        <dbReference type="SAM" id="MobiDB-lite"/>
    </source>
</evidence>
<evidence type="ECO:0000256" key="3">
    <source>
        <dbReference type="ARBA" id="ARBA00023274"/>
    </source>
</evidence>
<protein>
    <recommendedName>
        <fullName evidence="4">Large ribosomal subunit protein uL3m</fullName>
    </recommendedName>
</protein>
<evidence type="ECO:0000256" key="2">
    <source>
        <dbReference type="ARBA" id="ARBA00022980"/>
    </source>
</evidence>
<dbReference type="GO" id="GO:0006412">
    <property type="term" value="P:translation"/>
    <property type="evidence" value="ECO:0007669"/>
    <property type="project" value="InterPro"/>
</dbReference>
<dbReference type="PANTHER" id="PTHR11229">
    <property type="entry name" value="50S RIBOSOMAL PROTEIN L3"/>
    <property type="match status" value="1"/>
</dbReference>
<dbReference type="EMBL" id="AK371750">
    <property type="protein sequence ID" value="BAK02948.1"/>
    <property type="molecule type" value="mRNA"/>
</dbReference>
<dbReference type="AlphaFoldDB" id="F2E6H6"/>
<keyword evidence="3" id="KW-0687">Ribonucleoprotein</keyword>
<dbReference type="GO" id="GO:0005840">
    <property type="term" value="C:ribosome"/>
    <property type="evidence" value="ECO:0007669"/>
    <property type="project" value="UniProtKB-KW"/>
</dbReference>
<evidence type="ECO:0000256" key="4">
    <source>
        <dbReference type="ARBA" id="ARBA00035209"/>
    </source>
</evidence>
<evidence type="ECO:0000256" key="1">
    <source>
        <dbReference type="ARBA" id="ARBA00006540"/>
    </source>
</evidence>
<sequence>MLGVSVLKVTGGVVTVGRQISRHLETTTTICFSLFNQKFTHRNEINYQQKAFYRKNFSFPRTWVDRRGGGYDENLSAENQSFLDKVVLDRYAENSPLKEAPWKRGQFNNDSVNKRIGLIAVKLGSIPQWTNDGKKVYLTMLQVLDNHVIDYVPPEVIMSKSNNSVLKSRTKEGRLGMAIVGALSSDPRLYTPSYLKLFENSGVPPKRKLTKFMITPNAAVQPGTPLFASHFRVGDYVDVGAKTIGYGFQGVMKRWGFKGGPRSHGATKFHRKRGTIGSGRDRKPIKGMKMAGHMGCKWRIQFGLKVWRINNKYNILYVQGPVIPGPTHCYVRVVDSGLPHSREKLRNNPPPFPTLYIDEKKKLAEEIFDPQLFQFNSPTLKFENVEIKKQVKREGAKLAKIKN</sequence>
<organism evidence="6">
    <name type="scientific">Hordeum vulgare subsp. vulgare</name>
    <name type="common">Domesticated barley</name>
    <dbReference type="NCBI Taxonomy" id="112509"/>
    <lineage>
        <taxon>Eukaryota</taxon>
        <taxon>Viridiplantae</taxon>
        <taxon>Streptophyta</taxon>
        <taxon>Embryophyta</taxon>
        <taxon>Tracheophyta</taxon>
        <taxon>Spermatophyta</taxon>
        <taxon>Magnoliopsida</taxon>
        <taxon>Liliopsida</taxon>
        <taxon>Poales</taxon>
        <taxon>Poaceae</taxon>
        <taxon>BOP clade</taxon>
        <taxon>Pooideae</taxon>
        <taxon>Triticodae</taxon>
        <taxon>Triticeae</taxon>
        <taxon>Hordeinae</taxon>
        <taxon>Hordeum</taxon>
    </lineage>
</organism>
<dbReference type="InterPro" id="IPR019927">
    <property type="entry name" value="Ribosomal_uL3_bac/org-type"/>
</dbReference>
<dbReference type="InterPro" id="IPR000597">
    <property type="entry name" value="Ribosomal_uL3"/>
</dbReference>
<dbReference type="GO" id="GO:0003735">
    <property type="term" value="F:structural constituent of ribosome"/>
    <property type="evidence" value="ECO:0007669"/>
    <property type="project" value="InterPro"/>
</dbReference>
<evidence type="ECO:0000313" key="6">
    <source>
        <dbReference type="EMBL" id="BAK02948.1"/>
    </source>
</evidence>
<keyword evidence="2" id="KW-0689">Ribosomal protein</keyword>
<dbReference type="Pfam" id="PF00297">
    <property type="entry name" value="Ribosomal_L3"/>
    <property type="match status" value="1"/>
</dbReference>
<dbReference type="Gene3D" id="2.40.30.10">
    <property type="entry name" value="Translation factors"/>
    <property type="match status" value="2"/>
</dbReference>
<name>F2E6H6_HORVV</name>
<dbReference type="GO" id="GO:1990904">
    <property type="term" value="C:ribonucleoprotein complex"/>
    <property type="evidence" value="ECO:0007669"/>
    <property type="project" value="UniProtKB-KW"/>
</dbReference>
<dbReference type="InterPro" id="IPR009000">
    <property type="entry name" value="Transl_B-barrel_sf"/>
</dbReference>